<evidence type="ECO:0000256" key="5">
    <source>
        <dbReference type="SAM" id="MobiDB-lite"/>
    </source>
</evidence>
<feature type="region of interest" description="Disordered" evidence="5">
    <location>
        <begin position="663"/>
        <end position="701"/>
    </location>
</feature>
<sequence length="1629" mass="177907">MTYKEVALAAQLNGAYRCATAALVRTEPRETISRLAPARASSKQRGDSSSRGGRGAEKADTPTKGSGNNGSSAPAPTLSSEGLRCSLWLGRSDGVIEIRSEAVPERLLGLVPPAARAVVTSLLQISRNRVVAALSDGVLRVIDAVSLQERASVQAHKSSITCMVPVTLTNVQRPQEESEFPRISAFVTASSDFTIATWDGVTLGCLCRMRGHSCGVTALAATASGAFLFSGGKDGSLRMWSLLDGAQVVGMSTSHKGTKKATKRKEVSVSLSEHPQQDVKRKKELLLPPQKGGYHTAGQPTAAEVRSVHTRRSVSAQTVSRAAPTRAATPRTGCTSLTPTPRKATTTGAAASHAHLSSPQATAITPRSARAFSAAPATRSAGSRKKSSRAMSATAGDRASRKNPMKSSKSGPTTPRLGVVPHLTEVEVAISVADEEEEEEKNESDEDDKDCLEASGKARQTPRKEDREGALLGKELGSGAAGEGKTARAATKVKKGKKRQAFNFGTVFQQLVGKTGTDPMIQRFLAARRYSGEGDDAVLLWPLKCEHMQSITGLALIGDRILVTASRDGVAKMFALPTGRMLCSVHRSRAALTSLVVDEMQCRLWIGGADGCISIYDALHPEAGQLHGWRDLNTPHPQLVPLVSPGSEGLVYVLATRTETTAVSQPIPTHTSTGDAAQSKPRKASAVKDSAPATSCGSKVPNSTIRSTLACVRLDGADDELMLDASLVQALDRQFESARSFYLGNSLREGVFRSVLRRSVTEEGEELPGYLTEEKTQVVSALEAGSARLLRQRAFSRWWIWRTRRVTRYRRLRVICYLERLQQERMLGTFFRRWQQLSLSKRRSLYPLDIGHVEKRVQGTFLSYSWDGTLDGGNTAQELANALAGAKQRRLLQRHYDNWLRHTREMRRSVVQGTAFNRLFLSFCDAKFGDGSFMWRRLGAAAEATLHHRRALWLLEKRMVPNQYKCLSYYLRRWMQYVQNQKEGRHSLVLVEPLSSVLVDEGALRARFYLKWYQYALFEAKLVRLDEERMTMQREWIAVQNAVDSTASVAELRQEEEHLELEIAQQAFERDGVESQNLALRSELDYLQVQKSLDCLLAGYRDSWDSLRRRRDSGSVPRSRVSSNTSRDRTLPLLDEDACEGELSTLRQVGAVLRALKAAGVRCGRHRALIVASYERVAQLPIFECPLEASDYNSNVSVCSTGGEPSTLRVASTTQVLEGKPLAEQRRSLTTYANAPISLAGEFDRTVQQLQIIIATAARVTGADLSAPLNYDSLLSVPEKHASSDKGLVNPTDRVSLCWLNFVPSTTRTEALPLIVDLVAMFDSFKAHSDTEVEGAGRKLSTRGAPKVMPLPLRSLCKPKSAVWLVRHAAVLLELLSPGLWQRHLRLRALAADTSESLPRANPSRTGTARATEGKPRRTLPRPLHNLPTEELKPPTSRPRSMSWTSAGTCRTNPQMMLPLGGRGSGQRKVFIHSGGSLTPRPQTLSHLSEDDYDGPRLSVPIPLPSPHSGAATPKKSPYGSATTRPYLGFRVAVGRDDTGHTTLTVHEVAESYLCASDGSTREGPAFASGLRAGDQLLRFAGYAVTELAAFNAVVARHVRPWAGIPVHFLRNGQIITATIVVGEKARNG</sequence>
<dbReference type="PROSITE" id="PS50082">
    <property type="entry name" value="WD_REPEATS_2"/>
    <property type="match status" value="1"/>
</dbReference>
<evidence type="ECO:0000256" key="4">
    <source>
        <dbReference type="SAM" id="Coils"/>
    </source>
</evidence>
<reference evidence="6 7" key="1">
    <citation type="journal article" date="2018" name="BMC Genomics">
        <title>Genomic comparison of Trypanosoma conorhini and Trypanosoma rangeli to Trypanosoma cruzi strains of high and low virulence.</title>
        <authorList>
            <person name="Bradwell K.R."/>
            <person name="Koparde V.N."/>
            <person name="Matveyev A.V."/>
            <person name="Serrano M.G."/>
            <person name="Alves J.M."/>
            <person name="Parikh H."/>
            <person name="Huang B."/>
            <person name="Lee V."/>
            <person name="Espinosa-Alvarez O."/>
            <person name="Ortiz P.A."/>
            <person name="Costa-Martins A.G."/>
            <person name="Teixeira M.M."/>
            <person name="Buck G.A."/>
        </authorList>
    </citation>
    <scope>NUCLEOTIDE SEQUENCE [LARGE SCALE GENOMIC DNA]</scope>
    <source>
        <strain evidence="6 7">025E</strain>
    </source>
</reference>
<dbReference type="PROSITE" id="PS50294">
    <property type="entry name" value="WD_REPEATS_REGION"/>
    <property type="match status" value="1"/>
</dbReference>
<feature type="compositionally biased region" description="Low complexity" evidence="5">
    <location>
        <begin position="321"/>
        <end position="332"/>
    </location>
</feature>
<dbReference type="OrthoDB" id="727118at2759"/>
<dbReference type="SMART" id="SM00320">
    <property type="entry name" value="WD40"/>
    <property type="match status" value="5"/>
</dbReference>
<dbReference type="Gene3D" id="2.30.42.10">
    <property type="match status" value="1"/>
</dbReference>
<dbReference type="PANTHER" id="PTHR19848:SF8">
    <property type="entry name" value="F-BOX AND WD REPEAT DOMAIN CONTAINING 7"/>
    <property type="match status" value="1"/>
</dbReference>
<protein>
    <submittedName>
        <fullName evidence="6">Uncharacterized protein</fullName>
    </submittedName>
</protein>
<dbReference type="InterPro" id="IPR001680">
    <property type="entry name" value="WD40_rpt"/>
</dbReference>
<feature type="compositionally biased region" description="Low complexity" evidence="5">
    <location>
        <begin position="365"/>
        <end position="381"/>
    </location>
</feature>
<organism evidence="6 7">
    <name type="scientific">Trypanosoma conorhini</name>
    <dbReference type="NCBI Taxonomy" id="83891"/>
    <lineage>
        <taxon>Eukaryota</taxon>
        <taxon>Discoba</taxon>
        <taxon>Euglenozoa</taxon>
        <taxon>Kinetoplastea</taxon>
        <taxon>Metakinetoplastina</taxon>
        <taxon>Trypanosomatida</taxon>
        <taxon>Trypanosomatidae</taxon>
        <taxon>Trypanosoma</taxon>
    </lineage>
</organism>
<dbReference type="GeneID" id="40314846"/>
<feature type="coiled-coil region" evidence="4">
    <location>
        <begin position="1015"/>
        <end position="1069"/>
    </location>
</feature>
<feature type="region of interest" description="Disordered" evidence="5">
    <location>
        <begin position="30"/>
        <end position="79"/>
    </location>
</feature>
<dbReference type="Proteomes" id="UP000284403">
    <property type="component" value="Unassembled WGS sequence"/>
</dbReference>
<feature type="compositionally biased region" description="Basic and acidic residues" evidence="5">
    <location>
        <begin position="44"/>
        <end position="61"/>
    </location>
</feature>
<evidence type="ECO:0000256" key="2">
    <source>
        <dbReference type="ARBA" id="ARBA00022737"/>
    </source>
</evidence>
<feature type="region of interest" description="Disordered" evidence="5">
    <location>
        <begin position="1396"/>
        <end position="1454"/>
    </location>
</feature>
<feature type="repeat" description="WD" evidence="3">
    <location>
        <begin position="209"/>
        <end position="250"/>
    </location>
</feature>
<evidence type="ECO:0000256" key="3">
    <source>
        <dbReference type="PROSITE-ProRule" id="PRU00221"/>
    </source>
</evidence>
<keyword evidence="7" id="KW-1185">Reference proteome</keyword>
<feature type="region of interest" description="Disordered" evidence="5">
    <location>
        <begin position="253"/>
        <end position="489"/>
    </location>
</feature>
<dbReference type="InterPro" id="IPR036322">
    <property type="entry name" value="WD40_repeat_dom_sf"/>
</dbReference>
<comment type="caution">
    <text evidence="6">The sequence shown here is derived from an EMBL/GenBank/DDBJ whole genome shotgun (WGS) entry which is preliminary data.</text>
</comment>
<evidence type="ECO:0000313" key="6">
    <source>
        <dbReference type="EMBL" id="RNF26488.1"/>
    </source>
</evidence>
<dbReference type="Pfam" id="PF00400">
    <property type="entry name" value="WD40"/>
    <property type="match status" value="1"/>
</dbReference>
<dbReference type="SUPFAM" id="SSF50156">
    <property type="entry name" value="PDZ domain-like"/>
    <property type="match status" value="1"/>
</dbReference>
<feature type="compositionally biased region" description="Acidic residues" evidence="5">
    <location>
        <begin position="433"/>
        <end position="450"/>
    </location>
</feature>
<keyword evidence="1 3" id="KW-0853">WD repeat</keyword>
<keyword evidence="2" id="KW-0677">Repeat</keyword>
<dbReference type="RefSeq" id="XP_029231694.1">
    <property type="nucleotide sequence ID" value="XM_029368173.1"/>
</dbReference>
<feature type="compositionally biased region" description="Low complexity" evidence="5">
    <location>
        <begin position="344"/>
        <end position="358"/>
    </location>
</feature>
<feature type="compositionally biased region" description="Polar residues" evidence="5">
    <location>
        <begin position="692"/>
        <end position="701"/>
    </location>
</feature>
<feature type="region of interest" description="Disordered" evidence="5">
    <location>
        <begin position="1109"/>
        <end position="1128"/>
    </location>
</feature>
<evidence type="ECO:0000313" key="7">
    <source>
        <dbReference type="Proteomes" id="UP000284403"/>
    </source>
</evidence>
<gene>
    <name evidence="6" type="ORF">Tco025E_01235</name>
</gene>
<keyword evidence="4" id="KW-0175">Coiled coil</keyword>
<name>A0A422Q944_9TRYP</name>
<feature type="compositionally biased region" description="Polar residues" evidence="5">
    <location>
        <begin position="663"/>
        <end position="676"/>
    </location>
</feature>
<dbReference type="Gene3D" id="2.130.10.10">
    <property type="entry name" value="YVTN repeat-like/Quinoprotein amine dehydrogenase"/>
    <property type="match status" value="2"/>
</dbReference>
<evidence type="ECO:0000256" key="1">
    <source>
        <dbReference type="ARBA" id="ARBA00022574"/>
    </source>
</evidence>
<dbReference type="PANTHER" id="PTHR19848">
    <property type="entry name" value="WD40 REPEAT PROTEIN"/>
    <property type="match status" value="1"/>
</dbReference>
<feature type="compositionally biased region" description="Basic and acidic residues" evidence="5">
    <location>
        <begin position="275"/>
        <end position="285"/>
    </location>
</feature>
<dbReference type="SUPFAM" id="SSF50978">
    <property type="entry name" value="WD40 repeat-like"/>
    <property type="match status" value="1"/>
</dbReference>
<feature type="compositionally biased region" description="Polar residues" evidence="5">
    <location>
        <begin position="63"/>
        <end position="79"/>
    </location>
</feature>
<accession>A0A422Q944</accession>
<feature type="compositionally biased region" description="Polar residues" evidence="5">
    <location>
        <begin position="1438"/>
        <end position="1454"/>
    </location>
</feature>
<dbReference type="InterPro" id="IPR036034">
    <property type="entry name" value="PDZ_sf"/>
</dbReference>
<dbReference type="EMBL" id="MKKU01000040">
    <property type="protein sequence ID" value="RNF26488.1"/>
    <property type="molecule type" value="Genomic_DNA"/>
</dbReference>
<proteinExistence type="predicted"/>
<dbReference type="InterPro" id="IPR015943">
    <property type="entry name" value="WD40/YVTN_repeat-like_dom_sf"/>
</dbReference>